<name>A0A6L2K121_TANCI</name>
<organism evidence="5">
    <name type="scientific">Tanacetum cinerariifolium</name>
    <name type="common">Dalmatian daisy</name>
    <name type="synonym">Chrysanthemum cinerariifolium</name>
    <dbReference type="NCBI Taxonomy" id="118510"/>
    <lineage>
        <taxon>Eukaryota</taxon>
        <taxon>Viridiplantae</taxon>
        <taxon>Streptophyta</taxon>
        <taxon>Embryophyta</taxon>
        <taxon>Tracheophyta</taxon>
        <taxon>Spermatophyta</taxon>
        <taxon>Magnoliopsida</taxon>
        <taxon>eudicotyledons</taxon>
        <taxon>Gunneridae</taxon>
        <taxon>Pentapetalae</taxon>
        <taxon>asterids</taxon>
        <taxon>campanulids</taxon>
        <taxon>Asterales</taxon>
        <taxon>Asteraceae</taxon>
        <taxon>Asteroideae</taxon>
        <taxon>Anthemideae</taxon>
        <taxon>Anthemidinae</taxon>
        <taxon>Tanacetum</taxon>
    </lineage>
</organism>
<dbReference type="SUPFAM" id="SSF57756">
    <property type="entry name" value="Retrovirus zinc finger-like domains"/>
    <property type="match status" value="1"/>
</dbReference>
<accession>A0A6L2K121</accession>
<evidence type="ECO:0000256" key="3">
    <source>
        <dbReference type="SAM" id="MobiDB-lite"/>
    </source>
</evidence>
<dbReference type="InterPro" id="IPR001878">
    <property type="entry name" value="Znf_CCHC"/>
</dbReference>
<keyword evidence="1" id="KW-0862">Zinc</keyword>
<feature type="region of interest" description="Disordered" evidence="3">
    <location>
        <begin position="76"/>
        <end position="111"/>
    </location>
</feature>
<protein>
    <recommendedName>
        <fullName evidence="4">CCHC-type domain-containing protein</fullName>
    </recommendedName>
</protein>
<dbReference type="SMART" id="SM00343">
    <property type="entry name" value="ZnF_C2HC"/>
    <property type="match status" value="1"/>
</dbReference>
<sequence>MVACLERTDGNIEFHQIVDFLTSSTIHYALTDDRVVRAATTAASLEAEELVQVVDPGAMLPHWGIQMLKLEVNTSGCGEDSMEHQNELTNFVPPTPHDSPLSGGHTPRSDEGRPNINELMNLCTQLSNMVLALEQFKTNQDLVIKRFQKKVKRLEKKQRARTPGMKLFNIGTSKKKTLDKENDFNAAEPVLIAGDAVNAVTVIPDVSVVGPSTCTVEDIFKDEMTTMADTLMATRRTRPKITSVVIHDVEEEPRRATPPPIVQSQDKEIAQRLFKGEQTQFEREQRIAREKAIEQEVKDAALIEQMEDVQVRIDADALLAERIQQEEREQFTVDEQARMLVDLITKRNRFFAAQKAEQIRNKPPTKAQLRNKMKLEEEDAEKEELIACLDIVLVDDITINVESLATKYLIVDWKKHTITEHMIQDIIDLYRLVKERYETTSPEGYDLLLWGDLITLFEPSEEDVIWKAQQDYNLISWRLFDSCRVHIYPKKSRGKGSQRKKTVDDSQETVDVSEESEAEPKPAKRKTTSRRVFKKKVTILVADNIIPDLDVALKLGKSISITKAEEEAAAKQVHATHVRIVTESILKFAKKKTRRSSKSKLKGVPSLTQEEQEAADIMKALKEERSQARDNQKICVSKDDNEEMINAEVDDSDKGDKEITDAAKEDDEKTSGVKDDAKKTELPLTSSSLSVSLGFGDQLLKLSSDSSLVNIVKDTIVAFYLGLRFALEALCFVSEESCVLSLEDLAFCLQKILRFVSFGIAPNGEALRKCILSGPYKPTIVLVQAVDVIDDSPAIPEHMLVETPMNMYLENKAHFEAEKEAIHLILTGIRDEIYSTVDAFQTAQEMWEAFERLQQGESLNIQDVKTNLFWEFGKFTSHDGETMESYYTRFYKLMNEMIRNNLTVATMQVNVQFLQQLQPEWSRFVMIVKQQHKLDEVSYHKLFDILKQYQKEVNELRAKRLAMNANPLALVATAQANQDPYYQTSRSHKSHVPSSKPSILTRFHTTTRHKGKEIAKPITSPSKTASEKDSDPEQAQRDKDMQKNLALIAKYFKRSTNLPKTTSELPQTQGTRMWIRLHGSPVVQQSGIQCFNCKEFGHFAKECRKPKRVRDSMYHKEKMLLYKQAQQGVPLQAEQYDWLADTDEEYNTPCFWVIDTVNKFAMYLFYFTRLL</sequence>
<comment type="caution">
    <text evidence="5">The sequence shown here is derived from an EMBL/GenBank/DDBJ whole genome shotgun (WGS) entry which is preliminary data.</text>
</comment>
<evidence type="ECO:0000313" key="5">
    <source>
        <dbReference type="EMBL" id="GEU42560.1"/>
    </source>
</evidence>
<feature type="compositionally biased region" description="Acidic residues" evidence="3">
    <location>
        <begin position="505"/>
        <end position="517"/>
    </location>
</feature>
<proteinExistence type="predicted"/>
<dbReference type="InterPro" id="IPR036875">
    <property type="entry name" value="Znf_CCHC_sf"/>
</dbReference>
<dbReference type="GO" id="GO:0008270">
    <property type="term" value="F:zinc ion binding"/>
    <property type="evidence" value="ECO:0007669"/>
    <property type="project" value="UniProtKB-KW"/>
</dbReference>
<dbReference type="AlphaFoldDB" id="A0A6L2K121"/>
<evidence type="ECO:0000256" key="1">
    <source>
        <dbReference type="PROSITE-ProRule" id="PRU00047"/>
    </source>
</evidence>
<evidence type="ECO:0000256" key="2">
    <source>
        <dbReference type="SAM" id="Coils"/>
    </source>
</evidence>
<dbReference type="Gene3D" id="4.10.60.10">
    <property type="entry name" value="Zinc finger, CCHC-type"/>
    <property type="match status" value="1"/>
</dbReference>
<reference evidence="5" key="1">
    <citation type="journal article" date="2019" name="Sci. Rep.">
        <title>Draft genome of Tanacetum cinerariifolium, the natural source of mosquito coil.</title>
        <authorList>
            <person name="Yamashiro T."/>
            <person name="Shiraishi A."/>
            <person name="Satake H."/>
            <person name="Nakayama K."/>
        </authorList>
    </citation>
    <scope>NUCLEOTIDE SEQUENCE</scope>
</reference>
<dbReference type="Pfam" id="PF14223">
    <property type="entry name" value="Retrotran_gag_2"/>
    <property type="match status" value="1"/>
</dbReference>
<evidence type="ECO:0000259" key="4">
    <source>
        <dbReference type="PROSITE" id="PS50158"/>
    </source>
</evidence>
<feature type="domain" description="CCHC-type" evidence="4">
    <location>
        <begin position="1090"/>
        <end position="1105"/>
    </location>
</feature>
<keyword evidence="1" id="KW-0479">Metal-binding</keyword>
<dbReference type="EMBL" id="BKCJ010001587">
    <property type="protein sequence ID" value="GEU42560.1"/>
    <property type="molecule type" value="Genomic_DNA"/>
</dbReference>
<gene>
    <name evidence="5" type="ORF">Tci_014538</name>
</gene>
<keyword evidence="1" id="KW-0863">Zinc-finger</keyword>
<dbReference type="PROSITE" id="PS50158">
    <property type="entry name" value="ZF_CCHC"/>
    <property type="match status" value="1"/>
</dbReference>
<dbReference type="Pfam" id="PF00098">
    <property type="entry name" value="zf-CCHC"/>
    <property type="match status" value="1"/>
</dbReference>
<feature type="compositionally biased region" description="Basic and acidic residues" evidence="3">
    <location>
        <begin position="1025"/>
        <end position="1038"/>
    </location>
</feature>
<feature type="coiled-coil region" evidence="2">
    <location>
        <begin position="939"/>
        <end position="966"/>
    </location>
</feature>
<keyword evidence="2" id="KW-0175">Coiled coil</keyword>
<feature type="region of interest" description="Disordered" evidence="3">
    <location>
        <begin position="980"/>
        <end position="1038"/>
    </location>
</feature>
<dbReference type="GO" id="GO:0003676">
    <property type="term" value="F:nucleic acid binding"/>
    <property type="evidence" value="ECO:0007669"/>
    <property type="project" value="InterPro"/>
</dbReference>
<feature type="region of interest" description="Disordered" evidence="3">
    <location>
        <begin position="492"/>
        <end position="527"/>
    </location>
</feature>